<dbReference type="InterPro" id="IPR013783">
    <property type="entry name" value="Ig-like_fold"/>
</dbReference>
<feature type="domain" description="NACHT" evidence="13">
    <location>
        <begin position="320"/>
        <end position="412"/>
    </location>
</feature>
<dbReference type="InterPro" id="IPR051713">
    <property type="entry name" value="T-cell_Activation_Regulation"/>
</dbReference>
<dbReference type="PANTHER" id="PTHR25466:SF3">
    <property type="entry name" value="PROGRAMMED CELL DEATH 1 LIGAND 1"/>
    <property type="match status" value="1"/>
</dbReference>
<comment type="subcellular location">
    <subcellularLocation>
        <location evidence="1">Cell membrane</location>
        <topology evidence="1">Single-pass type I membrane protein</topology>
    </subcellularLocation>
</comment>
<evidence type="ECO:0000259" key="13">
    <source>
        <dbReference type="PROSITE" id="PS50837"/>
    </source>
</evidence>
<keyword evidence="10" id="KW-0393">Immunoglobulin domain</keyword>
<dbReference type="GO" id="GO:0007166">
    <property type="term" value="P:cell surface receptor signaling pathway"/>
    <property type="evidence" value="ECO:0007669"/>
    <property type="project" value="TreeGrafter"/>
</dbReference>
<feature type="domain" description="Ig-like" evidence="12">
    <location>
        <begin position="1"/>
        <end position="95"/>
    </location>
</feature>
<evidence type="ECO:0000259" key="12">
    <source>
        <dbReference type="PROSITE" id="PS50835"/>
    </source>
</evidence>
<dbReference type="Gene3D" id="2.60.40.10">
    <property type="entry name" value="Immunoglobulins"/>
    <property type="match status" value="2"/>
</dbReference>
<dbReference type="Pfam" id="PF07686">
    <property type="entry name" value="V-set"/>
    <property type="match status" value="1"/>
</dbReference>
<dbReference type="GO" id="GO:0071222">
    <property type="term" value="P:cellular response to lipopolysaccharide"/>
    <property type="evidence" value="ECO:0007669"/>
    <property type="project" value="TreeGrafter"/>
</dbReference>
<evidence type="ECO:0000256" key="11">
    <source>
        <dbReference type="SAM" id="Phobius"/>
    </source>
</evidence>
<dbReference type="InterPro" id="IPR007110">
    <property type="entry name" value="Ig-like_dom"/>
</dbReference>
<evidence type="ECO:0000256" key="6">
    <source>
        <dbReference type="ARBA" id="ARBA00023136"/>
    </source>
</evidence>
<evidence type="ECO:0000313" key="14">
    <source>
        <dbReference type="Ensembl" id="ENSKMAP00000014290.1"/>
    </source>
</evidence>
<evidence type="ECO:0000256" key="1">
    <source>
        <dbReference type="ARBA" id="ARBA00004251"/>
    </source>
</evidence>
<proteinExistence type="predicted"/>
<organism evidence="14 15">
    <name type="scientific">Kryptolebias marmoratus</name>
    <name type="common">Mangrove killifish</name>
    <name type="synonym">Rivulus marmoratus</name>
    <dbReference type="NCBI Taxonomy" id="37003"/>
    <lineage>
        <taxon>Eukaryota</taxon>
        <taxon>Metazoa</taxon>
        <taxon>Chordata</taxon>
        <taxon>Craniata</taxon>
        <taxon>Vertebrata</taxon>
        <taxon>Euteleostomi</taxon>
        <taxon>Actinopterygii</taxon>
        <taxon>Neopterygii</taxon>
        <taxon>Teleostei</taxon>
        <taxon>Neoteleostei</taxon>
        <taxon>Acanthomorphata</taxon>
        <taxon>Ovalentaria</taxon>
        <taxon>Atherinomorphae</taxon>
        <taxon>Cyprinodontiformes</taxon>
        <taxon>Rivulidae</taxon>
        <taxon>Kryptolebias</taxon>
    </lineage>
</organism>
<dbReference type="Pfam" id="PF22705">
    <property type="entry name" value="C2-set_3"/>
    <property type="match status" value="1"/>
</dbReference>
<keyword evidence="15" id="KW-1185">Reference proteome</keyword>
<dbReference type="PROSITE" id="PS50835">
    <property type="entry name" value="IG_LIKE"/>
    <property type="match status" value="2"/>
</dbReference>
<dbReference type="Gene3D" id="3.40.50.300">
    <property type="entry name" value="P-loop containing nucleotide triphosphate hydrolases"/>
    <property type="match status" value="1"/>
</dbReference>
<dbReference type="GO" id="GO:0042102">
    <property type="term" value="P:positive regulation of T cell proliferation"/>
    <property type="evidence" value="ECO:0007669"/>
    <property type="project" value="TreeGrafter"/>
</dbReference>
<dbReference type="PROSITE" id="PS50837">
    <property type="entry name" value="NACHT"/>
    <property type="match status" value="1"/>
</dbReference>
<dbReference type="InterPro" id="IPR053896">
    <property type="entry name" value="BTN3A2-like_Ig-C"/>
</dbReference>
<evidence type="ECO:0000256" key="4">
    <source>
        <dbReference type="ARBA" id="ARBA00022729"/>
    </source>
</evidence>
<dbReference type="AlphaFoldDB" id="A0A3Q3ADY1"/>
<dbReference type="OMA" id="GWAKLKM"/>
<reference evidence="14" key="1">
    <citation type="submission" date="2025-08" db="UniProtKB">
        <authorList>
            <consortium name="Ensembl"/>
        </authorList>
    </citation>
    <scope>IDENTIFICATION</scope>
</reference>
<feature type="domain" description="Ig-like" evidence="12">
    <location>
        <begin position="99"/>
        <end position="184"/>
    </location>
</feature>
<dbReference type="InterPro" id="IPR013106">
    <property type="entry name" value="Ig_V-set"/>
</dbReference>
<keyword evidence="2" id="KW-1003">Cell membrane</keyword>
<keyword evidence="7" id="KW-1015">Disulfide bond</keyword>
<dbReference type="STRING" id="37003.ENSKMAP00000014290"/>
<reference evidence="14" key="2">
    <citation type="submission" date="2025-09" db="UniProtKB">
        <authorList>
            <consortium name="Ensembl"/>
        </authorList>
    </citation>
    <scope>IDENTIFICATION</scope>
</reference>
<dbReference type="Ensembl" id="ENSKMAT00000014501.1">
    <property type="protein sequence ID" value="ENSKMAP00000014290.1"/>
    <property type="gene ID" value="ENSKMAG00000010718.1"/>
</dbReference>
<evidence type="ECO:0000256" key="10">
    <source>
        <dbReference type="ARBA" id="ARBA00023319"/>
    </source>
</evidence>
<dbReference type="GO" id="GO:0042130">
    <property type="term" value="P:negative regulation of T cell proliferation"/>
    <property type="evidence" value="ECO:0007669"/>
    <property type="project" value="TreeGrafter"/>
</dbReference>
<evidence type="ECO:0000256" key="3">
    <source>
        <dbReference type="ARBA" id="ARBA00022692"/>
    </source>
</evidence>
<dbReference type="InterPro" id="IPR036179">
    <property type="entry name" value="Ig-like_dom_sf"/>
</dbReference>
<name>A0A3Q3ADY1_KRYMA</name>
<dbReference type="GO" id="GO:0006955">
    <property type="term" value="P:immune response"/>
    <property type="evidence" value="ECO:0007669"/>
    <property type="project" value="TreeGrafter"/>
</dbReference>
<keyword evidence="3 11" id="KW-0812">Transmembrane</keyword>
<evidence type="ECO:0000256" key="8">
    <source>
        <dbReference type="ARBA" id="ARBA00023170"/>
    </source>
</evidence>
<sequence length="457" mass="50026">MGCKFHPKPSHPQHDLKVTWHWTAASPYQDVIGVENAVEQAGSQKYQGRVKLLADELKDGWAKIRLSNLKISDSGTYQCLVQTAEGTDYKTITLSVAAPYKSISKHVEKTAEGDKVLLTCQSEGYPESPVEWVDRRLQRLSANTTTTPTPDHLIQITSQIEVGASEKSNYTCSFRNDALSATFHIPDEIPIPHGKNDAVIVVLSIGLILTFIAVGVLTYRRQKGTRTSSTRNYQVEDDDKSAATYLQADKGNEEEGAVITKGPTEESLRSSLKAYYAEFSLGTERRHRCDSFTVEELLQRLQNSEGRPARLLDLLPEAGDVLLLEGPPGSGKTTAAHILVSSWTEGPKRTASNLVDLGFLDFLMYVNCSAVKGDLFQEVAAQLSLSEKSSEELRTVLSSSSTALLLLDGYKEGNHTFDETVKRLLSEGGPCRVLVTSCSDDCPTLKQTLGSGGVLKL</sequence>
<dbReference type="GeneTree" id="ENSGT00940000161373"/>
<evidence type="ECO:0000256" key="7">
    <source>
        <dbReference type="ARBA" id="ARBA00023157"/>
    </source>
</evidence>
<dbReference type="SUPFAM" id="SSF52540">
    <property type="entry name" value="P-loop containing nucleoside triphosphate hydrolases"/>
    <property type="match status" value="1"/>
</dbReference>
<keyword evidence="8" id="KW-0675">Receptor</keyword>
<keyword evidence="9" id="KW-0325">Glycoprotein</keyword>
<dbReference type="GO" id="GO:0031295">
    <property type="term" value="P:T cell costimulation"/>
    <property type="evidence" value="ECO:0007669"/>
    <property type="project" value="TreeGrafter"/>
</dbReference>
<dbReference type="InterPro" id="IPR027417">
    <property type="entry name" value="P-loop_NTPase"/>
</dbReference>
<dbReference type="InterPro" id="IPR007111">
    <property type="entry name" value="NACHT_NTPase"/>
</dbReference>
<keyword evidence="6 11" id="KW-0472">Membrane</keyword>
<protein>
    <submittedName>
        <fullName evidence="14">Programmed cell death 1 ligand 1-like</fullName>
    </submittedName>
</protein>
<evidence type="ECO:0000256" key="5">
    <source>
        <dbReference type="ARBA" id="ARBA00022989"/>
    </source>
</evidence>
<evidence type="ECO:0000256" key="9">
    <source>
        <dbReference type="ARBA" id="ARBA00023180"/>
    </source>
</evidence>
<dbReference type="Pfam" id="PF05729">
    <property type="entry name" value="NACHT"/>
    <property type="match status" value="1"/>
</dbReference>
<keyword evidence="5 11" id="KW-1133">Transmembrane helix</keyword>
<evidence type="ECO:0000256" key="2">
    <source>
        <dbReference type="ARBA" id="ARBA00022475"/>
    </source>
</evidence>
<dbReference type="GO" id="GO:0009897">
    <property type="term" value="C:external side of plasma membrane"/>
    <property type="evidence" value="ECO:0007669"/>
    <property type="project" value="TreeGrafter"/>
</dbReference>
<feature type="transmembrane region" description="Helical" evidence="11">
    <location>
        <begin position="198"/>
        <end position="219"/>
    </location>
</feature>
<keyword evidence="4" id="KW-0732">Signal</keyword>
<dbReference type="Proteomes" id="UP000264800">
    <property type="component" value="Unplaced"/>
</dbReference>
<dbReference type="SUPFAM" id="SSF48726">
    <property type="entry name" value="Immunoglobulin"/>
    <property type="match status" value="2"/>
</dbReference>
<accession>A0A3Q3ADY1</accession>
<evidence type="ECO:0000313" key="15">
    <source>
        <dbReference type="Proteomes" id="UP000264800"/>
    </source>
</evidence>
<dbReference type="PANTHER" id="PTHR25466">
    <property type="entry name" value="T-LYMPHOCYTE ACTIVATION ANTIGEN"/>
    <property type="match status" value="1"/>
</dbReference>